<proteinExistence type="predicted"/>
<evidence type="ECO:0008006" key="3">
    <source>
        <dbReference type="Google" id="ProtNLM"/>
    </source>
</evidence>
<gene>
    <name evidence="2" type="ORF">ENU08_05925</name>
</gene>
<accession>A0A7C4NMS0</accession>
<feature type="transmembrane region" description="Helical" evidence="1">
    <location>
        <begin position="12"/>
        <end position="32"/>
    </location>
</feature>
<keyword evidence="1" id="KW-0472">Membrane</keyword>
<comment type="caution">
    <text evidence="2">The sequence shown here is derived from an EMBL/GenBank/DDBJ whole genome shotgun (WGS) entry which is preliminary data.</text>
</comment>
<keyword evidence="1" id="KW-0812">Transmembrane</keyword>
<name>A0A7C4NMS0_9CREN</name>
<keyword evidence="1" id="KW-1133">Transmembrane helix</keyword>
<sequence length="297" mass="33737">MKGLRKSRVSKDIIIILVFAIIISFISILINMPSTTPYSPFNTGGNGYSNLLSIKSINVNFVKDARELNQKTLVIIPLRRNPGNAINQLVEDMLKYGTTIVILDEDGYSNNLLEYLRIKARVEIYKVLDEVSKIRSREFPLIELVLGNNTMKIATYRPSYIILDEENTVSVAKTSRYAYADVDRNGYYTVGESMGEYLIACSWKINNGVLWLVADLDLFANNLMDLGDNIDFLYKLMSSGKASIIVDYIDLDIVDLFKYWFNNLVPGVSIQDRISLALLSYFVVLVVIAMMKYVEKK</sequence>
<organism evidence="2">
    <name type="scientific">Ignisphaera aggregans</name>
    <dbReference type="NCBI Taxonomy" id="334771"/>
    <lineage>
        <taxon>Archaea</taxon>
        <taxon>Thermoproteota</taxon>
        <taxon>Thermoprotei</taxon>
        <taxon>Desulfurococcales</taxon>
        <taxon>Desulfurococcaceae</taxon>
        <taxon>Ignisphaera</taxon>
    </lineage>
</organism>
<dbReference type="EMBL" id="DTBD01000051">
    <property type="protein sequence ID" value="HGQ64766.1"/>
    <property type="molecule type" value="Genomic_DNA"/>
</dbReference>
<reference evidence="2" key="1">
    <citation type="journal article" date="2020" name="mSystems">
        <title>Genome- and Community-Level Interaction Insights into Carbon Utilization and Element Cycling Functions of Hydrothermarchaeota in Hydrothermal Sediment.</title>
        <authorList>
            <person name="Zhou Z."/>
            <person name="Liu Y."/>
            <person name="Xu W."/>
            <person name="Pan J."/>
            <person name="Luo Z.H."/>
            <person name="Li M."/>
        </authorList>
    </citation>
    <scope>NUCLEOTIDE SEQUENCE [LARGE SCALE GENOMIC DNA]</scope>
    <source>
        <strain evidence="2">SpSt-637</strain>
    </source>
</reference>
<dbReference type="AlphaFoldDB" id="A0A7C4NMS0"/>
<evidence type="ECO:0000313" key="2">
    <source>
        <dbReference type="EMBL" id="HGQ64766.1"/>
    </source>
</evidence>
<evidence type="ECO:0000256" key="1">
    <source>
        <dbReference type="SAM" id="Phobius"/>
    </source>
</evidence>
<protein>
    <recommendedName>
        <fullName evidence="3">DUF4350 domain-containing protein</fullName>
    </recommendedName>
</protein>
<feature type="transmembrane region" description="Helical" evidence="1">
    <location>
        <begin position="274"/>
        <end position="294"/>
    </location>
</feature>